<dbReference type="EMBL" id="BMNH01000023">
    <property type="protein sequence ID" value="GGO77571.1"/>
    <property type="molecule type" value="Genomic_DNA"/>
</dbReference>
<dbReference type="SMART" id="SM00834">
    <property type="entry name" value="CxxC_CXXC_SSSS"/>
    <property type="match status" value="1"/>
</dbReference>
<dbReference type="AlphaFoldDB" id="A0A918DP15"/>
<reference evidence="3" key="1">
    <citation type="journal article" date="2014" name="Int. J. Syst. Evol. Microbiol.">
        <title>Complete genome sequence of Corynebacterium casei LMG S-19264T (=DSM 44701T), isolated from a smear-ripened cheese.</title>
        <authorList>
            <consortium name="US DOE Joint Genome Institute (JGI-PGF)"/>
            <person name="Walter F."/>
            <person name="Albersmeier A."/>
            <person name="Kalinowski J."/>
            <person name="Ruckert C."/>
        </authorList>
    </citation>
    <scope>NUCLEOTIDE SEQUENCE</scope>
    <source>
        <strain evidence="3">CGMCC 4.7368</strain>
    </source>
</reference>
<feature type="compositionally biased region" description="Basic and acidic residues" evidence="1">
    <location>
        <begin position="57"/>
        <end position="66"/>
    </location>
</feature>
<protein>
    <recommendedName>
        <fullName evidence="2">Putative regulatory protein FmdB zinc ribbon domain-containing protein</fullName>
    </recommendedName>
</protein>
<keyword evidence="4" id="KW-1185">Reference proteome</keyword>
<name>A0A918DP15_9ACTN</name>
<feature type="domain" description="Putative regulatory protein FmdB zinc ribbon" evidence="2">
    <location>
        <begin position="1"/>
        <end position="41"/>
    </location>
</feature>
<evidence type="ECO:0000259" key="2">
    <source>
        <dbReference type="SMART" id="SM00834"/>
    </source>
</evidence>
<sequence>MATYEYRCLDCGSFEIRLPIGTATAVCDCPACHLPAPRVFSAPYLNQVPTAVSTALAREEQGREAPEVVTGLPSRGRRPPPQHPALRRLPRP</sequence>
<feature type="region of interest" description="Disordered" evidence="1">
    <location>
        <begin position="55"/>
        <end position="92"/>
    </location>
</feature>
<comment type="caution">
    <text evidence="3">The sequence shown here is derived from an EMBL/GenBank/DDBJ whole genome shotgun (WGS) entry which is preliminary data.</text>
</comment>
<accession>A0A918DP15</accession>
<proteinExistence type="predicted"/>
<dbReference type="Pfam" id="PF09723">
    <property type="entry name" value="Zn_ribbon_8"/>
    <property type="match status" value="1"/>
</dbReference>
<feature type="compositionally biased region" description="Basic residues" evidence="1">
    <location>
        <begin position="75"/>
        <end position="92"/>
    </location>
</feature>
<evidence type="ECO:0000256" key="1">
    <source>
        <dbReference type="SAM" id="MobiDB-lite"/>
    </source>
</evidence>
<organism evidence="3 4">
    <name type="scientific">Nonomuraea cavernae</name>
    <dbReference type="NCBI Taxonomy" id="2045107"/>
    <lineage>
        <taxon>Bacteria</taxon>
        <taxon>Bacillati</taxon>
        <taxon>Actinomycetota</taxon>
        <taxon>Actinomycetes</taxon>
        <taxon>Streptosporangiales</taxon>
        <taxon>Streptosporangiaceae</taxon>
        <taxon>Nonomuraea</taxon>
    </lineage>
</organism>
<reference evidence="3" key="2">
    <citation type="submission" date="2020-09" db="EMBL/GenBank/DDBJ databases">
        <authorList>
            <person name="Sun Q."/>
            <person name="Zhou Y."/>
        </authorList>
    </citation>
    <scope>NUCLEOTIDE SEQUENCE</scope>
    <source>
        <strain evidence="3">CGMCC 4.7368</strain>
    </source>
</reference>
<gene>
    <name evidence="3" type="ORF">GCM10012289_57540</name>
</gene>
<evidence type="ECO:0000313" key="4">
    <source>
        <dbReference type="Proteomes" id="UP000646523"/>
    </source>
</evidence>
<evidence type="ECO:0000313" key="3">
    <source>
        <dbReference type="EMBL" id="GGO77571.1"/>
    </source>
</evidence>
<dbReference type="InterPro" id="IPR013429">
    <property type="entry name" value="Regulatory_FmdB_Zinc_ribbon"/>
</dbReference>
<dbReference type="RefSeq" id="WP_189127323.1">
    <property type="nucleotide sequence ID" value="NZ_BMNH01000023.1"/>
</dbReference>
<dbReference type="Proteomes" id="UP000646523">
    <property type="component" value="Unassembled WGS sequence"/>
</dbReference>
<dbReference type="NCBIfam" id="TIGR02605">
    <property type="entry name" value="CxxC_CxxC_SSSS"/>
    <property type="match status" value="1"/>
</dbReference>